<sequence>MTPAPATDFGGRPGAAPTGGADPARTTGGPAGPRPRRRGPRSAASWSRRRIGLNLLAVAAAIVVWHVAALAKNNPLVFPTPIESARALVELVQDADSRSEVLITLWRVVVGFALGSTLGIAAASLLGSSRVAADALEPVVHFLRSITPVAWIVPATIWFGVGDASMRFIVIYATVFPVILNTLTGMAQAARNKTRMARVFGAGRLRTYRSVVIPSAVPYVLTGMRLSLGYSFMSVIGAEMVAGSDGIGHLIYESRLFFDTPTMFAGILLVGAAGLAFDRVFVLASARVFRRFYCGQVAR</sequence>
<feature type="compositionally biased region" description="Low complexity" evidence="8">
    <location>
        <begin position="14"/>
        <end position="28"/>
    </location>
</feature>
<dbReference type="PANTHER" id="PTHR30151:SF0">
    <property type="entry name" value="ABC TRANSPORTER PERMEASE PROTEIN MJ0413-RELATED"/>
    <property type="match status" value="1"/>
</dbReference>
<evidence type="ECO:0000313" key="11">
    <source>
        <dbReference type="Proteomes" id="UP001611075"/>
    </source>
</evidence>
<keyword evidence="4 7" id="KW-0812">Transmembrane</keyword>
<keyword evidence="6 7" id="KW-0472">Membrane</keyword>
<name>A0ABW7SJK0_9ACTN</name>
<dbReference type="Proteomes" id="UP001611075">
    <property type="component" value="Unassembled WGS sequence"/>
</dbReference>
<protein>
    <submittedName>
        <fullName evidence="10">ABC transporter permease</fullName>
    </submittedName>
</protein>
<dbReference type="InterPro" id="IPR035906">
    <property type="entry name" value="MetI-like_sf"/>
</dbReference>
<organism evidence="10 11">
    <name type="scientific">Micromonospora rubida</name>
    <dbReference type="NCBI Taxonomy" id="2697657"/>
    <lineage>
        <taxon>Bacteria</taxon>
        <taxon>Bacillati</taxon>
        <taxon>Actinomycetota</taxon>
        <taxon>Actinomycetes</taxon>
        <taxon>Micromonosporales</taxon>
        <taxon>Micromonosporaceae</taxon>
        <taxon>Micromonospora</taxon>
    </lineage>
</organism>
<evidence type="ECO:0000256" key="2">
    <source>
        <dbReference type="ARBA" id="ARBA00022448"/>
    </source>
</evidence>
<dbReference type="SUPFAM" id="SSF161098">
    <property type="entry name" value="MetI-like"/>
    <property type="match status" value="1"/>
</dbReference>
<dbReference type="PROSITE" id="PS50928">
    <property type="entry name" value="ABC_TM1"/>
    <property type="match status" value="1"/>
</dbReference>
<feature type="transmembrane region" description="Helical" evidence="7">
    <location>
        <begin position="51"/>
        <end position="71"/>
    </location>
</feature>
<evidence type="ECO:0000313" key="10">
    <source>
        <dbReference type="EMBL" id="MFI0793844.1"/>
    </source>
</evidence>
<comment type="subcellular location">
    <subcellularLocation>
        <location evidence="1 7">Cell membrane</location>
        <topology evidence="1 7">Multi-pass membrane protein</topology>
    </subcellularLocation>
</comment>
<keyword evidence="2 7" id="KW-0813">Transport</keyword>
<evidence type="ECO:0000256" key="5">
    <source>
        <dbReference type="ARBA" id="ARBA00022989"/>
    </source>
</evidence>
<reference evidence="10 11" key="1">
    <citation type="submission" date="2024-10" db="EMBL/GenBank/DDBJ databases">
        <title>The Natural Products Discovery Center: Release of the First 8490 Sequenced Strains for Exploring Actinobacteria Biosynthetic Diversity.</title>
        <authorList>
            <person name="Kalkreuter E."/>
            <person name="Kautsar S.A."/>
            <person name="Yang D."/>
            <person name="Bader C.D."/>
            <person name="Teijaro C.N."/>
            <person name="Fluegel L."/>
            <person name="Davis C.M."/>
            <person name="Simpson J.R."/>
            <person name="Lauterbach L."/>
            <person name="Steele A.D."/>
            <person name="Gui C."/>
            <person name="Meng S."/>
            <person name="Li G."/>
            <person name="Viehrig K."/>
            <person name="Ye F."/>
            <person name="Su P."/>
            <person name="Kiefer A.F."/>
            <person name="Nichols A."/>
            <person name="Cepeda A.J."/>
            <person name="Yan W."/>
            <person name="Fan B."/>
            <person name="Jiang Y."/>
            <person name="Adhikari A."/>
            <person name="Zheng C.-J."/>
            <person name="Schuster L."/>
            <person name="Cowan T.M."/>
            <person name="Smanski M.J."/>
            <person name="Chevrette M.G."/>
            <person name="De Carvalho L.P.S."/>
            <person name="Shen B."/>
        </authorList>
    </citation>
    <scope>NUCLEOTIDE SEQUENCE [LARGE SCALE GENOMIC DNA]</scope>
    <source>
        <strain evidence="10 11">NPDC021253</strain>
    </source>
</reference>
<feature type="transmembrane region" description="Helical" evidence="7">
    <location>
        <begin position="105"/>
        <end position="127"/>
    </location>
</feature>
<dbReference type="Gene3D" id="1.10.3720.10">
    <property type="entry name" value="MetI-like"/>
    <property type="match status" value="1"/>
</dbReference>
<dbReference type="CDD" id="cd06261">
    <property type="entry name" value="TM_PBP2"/>
    <property type="match status" value="1"/>
</dbReference>
<evidence type="ECO:0000256" key="4">
    <source>
        <dbReference type="ARBA" id="ARBA00022692"/>
    </source>
</evidence>
<evidence type="ECO:0000256" key="8">
    <source>
        <dbReference type="SAM" id="MobiDB-lite"/>
    </source>
</evidence>
<feature type="transmembrane region" description="Helical" evidence="7">
    <location>
        <begin position="211"/>
        <end position="233"/>
    </location>
</feature>
<comment type="similarity">
    <text evidence="7">Belongs to the binding-protein-dependent transport system permease family.</text>
</comment>
<dbReference type="Pfam" id="PF00528">
    <property type="entry name" value="BPD_transp_1"/>
    <property type="match status" value="1"/>
</dbReference>
<evidence type="ECO:0000259" key="9">
    <source>
        <dbReference type="PROSITE" id="PS50928"/>
    </source>
</evidence>
<evidence type="ECO:0000256" key="7">
    <source>
        <dbReference type="RuleBase" id="RU363032"/>
    </source>
</evidence>
<gene>
    <name evidence="10" type="ORF">ACH4OY_14295</name>
</gene>
<feature type="domain" description="ABC transmembrane type-1" evidence="9">
    <location>
        <begin position="101"/>
        <end position="281"/>
    </location>
</feature>
<dbReference type="PANTHER" id="PTHR30151">
    <property type="entry name" value="ALKANE SULFONATE ABC TRANSPORTER-RELATED, MEMBRANE SUBUNIT"/>
    <property type="match status" value="1"/>
</dbReference>
<accession>A0ABW7SJK0</accession>
<evidence type="ECO:0000256" key="3">
    <source>
        <dbReference type="ARBA" id="ARBA00022475"/>
    </source>
</evidence>
<feature type="transmembrane region" description="Helical" evidence="7">
    <location>
        <begin position="139"/>
        <end position="161"/>
    </location>
</feature>
<feature type="transmembrane region" description="Helical" evidence="7">
    <location>
        <begin position="263"/>
        <end position="282"/>
    </location>
</feature>
<dbReference type="InterPro" id="IPR000515">
    <property type="entry name" value="MetI-like"/>
</dbReference>
<keyword evidence="3" id="KW-1003">Cell membrane</keyword>
<feature type="region of interest" description="Disordered" evidence="8">
    <location>
        <begin position="1"/>
        <end position="45"/>
    </location>
</feature>
<evidence type="ECO:0000256" key="6">
    <source>
        <dbReference type="ARBA" id="ARBA00023136"/>
    </source>
</evidence>
<keyword evidence="11" id="KW-1185">Reference proteome</keyword>
<comment type="caution">
    <text evidence="10">The sequence shown here is derived from an EMBL/GenBank/DDBJ whole genome shotgun (WGS) entry which is preliminary data.</text>
</comment>
<dbReference type="EMBL" id="JBIRPU010000008">
    <property type="protein sequence ID" value="MFI0793844.1"/>
    <property type="molecule type" value="Genomic_DNA"/>
</dbReference>
<keyword evidence="5 7" id="KW-1133">Transmembrane helix</keyword>
<proteinExistence type="inferred from homology"/>
<feature type="transmembrane region" description="Helical" evidence="7">
    <location>
        <begin position="167"/>
        <end position="190"/>
    </location>
</feature>
<dbReference type="RefSeq" id="WP_396679636.1">
    <property type="nucleotide sequence ID" value="NZ_JBIRPU010000008.1"/>
</dbReference>
<evidence type="ECO:0000256" key="1">
    <source>
        <dbReference type="ARBA" id="ARBA00004651"/>
    </source>
</evidence>